<reference evidence="1 2" key="1">
    <citation type="submission" date="2014-01" db="EMBL/GenBank/DDBJ databases">
        <title>Plasmidome dynamics in the species complex Clostridium novyi sensu lato converts strains of independent lineages into distinctly different pathogens.</title>
        <authorList>
            <person name="Skarin H."/>
            <person name="Segerman B."/>
        </authorList>
    </citation>
    <scope>NUCLEOTIDE SEQUENCE [LARGE SCALE GENOMIC DNA]</scope>
    <source>
        <strain evidence="1 2">4570</strain>
    </source>
</reference>
<dbReference type="AlphaFoldDB" id="A0AA88ZTZ2"/>
<protein>
    <submittedName>
        <fullName evidence="1">Uncharacterized protein</fullName>
    </submittedName>
</protein>
<organism evidence="1 2">
    <name type="scientific">Clostridium novyi A str. 4570</name>
    <dbReference type="NCBI Taxonomy" id="1444290"/>
    <lineage>
        <taxon>Bacteria</taxon>
        <taxon>Bacillati</taxon>
        <taxon>Bacillota</taxon>
        <taxon>Clostridia</taxon>
        <taxon>Eubacteriales</taxon>
        <taxon>Clostridiaceae</taxon>
        <taxon>Clostridium</taxon>
    </lineage>
</organism>
<accession>A0AA88ZTZ2</accession>
<sequence length="91" mass="10657">MIKTAVIYTKENNTYFAYITALDLYIDCRKGLKKLEEEVIEELTDIYPEELVDSVTALKNYMNRLDNIDYDDIIKIDIIKVEDNKIVTVNC</sequence>
<name>A0AA88ZTZ2_CLONO</name>
<evidence type="ECO:0000313" key="2">
    <source>
        <dbReference type="Proteomes" id="UP000030016"/>
    </source>
</evidence>
<comment type="caution">
    <text evidence="1">The sequence shown here is derived from an EMBL/GenBank/DDBJ whole genome shotgun (WGS) entry which is preliminary data.</text>
</comment>
<evidence type="ECO:0000313" key="1">
    <source>
        <dbReference type="EMBL" id="KGN03569.1"/>
    </source>
</evidence>
<gene>
    <name evidence="1" type="ORF">Z969_00990</name>
</gene>
<dbReference type="Proteomes" id="UP000030016">
    <property type="component" value="Unassembled WGS sequence"/>
</dbReference>
<dbReference type="RefSeq" id="WP_039248108.1">
    <property type="nucleotide sequence ID" value="NZ_JDRX01000001.1"/>
</dbReference>
<dbReference type="EMBL" id="JDRX01000001">
    <property type="protein sequence ID" value="KGN03569.1"/>
    <property type="molecule type" value="Genomic_DNA"/>
</dbReference>
<proteinExistence type="predicted"/>